<accession>Q0RX40</accession>
<dbReference type="EMBL" id="CP000432">
    <property type="protein sequence ID" value="ABH00146.1"/>
    <property type="molecule type" value="Genomic_DNA"/>
</dbReference>
<gene>
    <name evidence="1" type="ordered locus">RHA1_ro09103</name>
</gene>
<proteinExistence type="predicted"/>
<evidence type="ECO:0000313" key="1">
    <source>
        <dbReference type="EMBL" id="ABH00146.1"/>
    </source>
</evidence>
<reference evidence="2" key="1">
    <citation type="journal article" date="2006" name="Proc. Natl. Acad. Sci. U.S.A.">
        <title>The complete genome of Rhodococcus sp. RHA1 provides insights into a catabolic powerhouse.</title>
        <authorList>
            <person name="McLeod M.P."/>
            <person name="Warren R.L."/>
            <person name="Hsiao W.W.L."/>
            <person name="Araki N."/>
            <person name="Myhre M."/>
            <person name="Fernandes C."/>
            <person name="Miyazawa D."/>
            <person name="Wong W."/>
            <person name="Lillquist A.L."/>
            <person name="Wang D."/>
            <person name="Dosanjh M."/>
            <person name="Hara H."/>
            <person name="Petrescu A."/>
            <person name="Morin R.D."/>
            <person name="Yang G."/>
            <person name="Stott J.M."/>
            <person name="Schein J.E."/>
            <person name="Shin H."/>
            <person name="Smailus D."/>
            <person name="Siddiqui A.S."/>
            <person name="Marra M.A."/>
            <person name="Jones S.J.M."/>
            <person name="Holt R."/>
            <person name="Brinkman F.S.L."/>
            <person name="Miyauchi K."/>
            <person name="Fukuda M."/>
            <person name="Davies J.E."/>
            <person name="Mohn W.W."/>
            <person name="Eltis L.D."/>
        </authorList>
    </citation>
    <scope>NUCLEOTIDE SEQUENCE [LARGE SCALE GENOMIC DNA]</scope>
    <source>
        <strain evidence="2">RHA1</strain>
    </source>
</reference>
<name>Q0RX40_RHOJR</name>
<dbReference type="Proteomes" id="UP000008710">
    <property type="component" value="Plasmid pRHL1"/>
</dbReference>
<sequence length="99" mass="10767">MSWLVVDETKVYGGWSIGLETEHGGSHGFGTPVDVDLAILTARIAEAAQDWFTGCEHTFWPVASRNPLRLLKPQVRNGRAVWVSPGDGTVICSIGELCE</sequence>
<dbReference type="AlphaFoldDB" id="Q0RX40"/>
<protein>
    <submittedName>
        <fullName evidence="1">Uncharacterized protein</fullName>
    </submittedName>
</protein>
<dbReference type="HOGENOM" id="CLU_2318263_0_0_11"/>
<organism evidence="1 2">
    <name type="scientific">Rhodococcus jostii (strain RHA1)</name>
    <dbReference type="NCBI Taxonomy" id="101510"/>
    <lineage>
        <taxon>Bacteria</taxon>
        <taxon>Bacillati</taxon>
        <taxon>Actinomycetota</taxon>
        <taxon>Actinomycetes</taxon>
        <taxon>Mycobacteriales</taxon>
        <taxon>Nocardiaceae</taxon>
        <taxon>Rhodococcus</taxon>
    </lineage>
</organism>
<dbReference type="KEGG" id="rha:RHA1_ro09103"/>
<evidence type="ECO:0000313" key="2">
    <source>
        <dbReference type="Proteomes" id="UP000008710"/>
    </source>
</evidence>
<geneLocation type="plasmid" evidence="1 2">
    <name>pRHL1</name>
</geneLocation>
<keyword evidence="1" id="KW-0614">Plasmid</keyword>